<dbReference type="EMBL" id="CM047948">
    <property type="protein sequence ID" value="KAI9896186.1"/>
    <property type="molecule type" value="Genomic_DNA"/>
</dbReference>
<reference evidence="1" key="1">
    <citation type="submission" date="2022-10" db="EMBL/GenBank/DDBJ databases">
        <title>Complete Genome of Trichothecium roseum strain YXFP-22015, a Plant Pathogen Isolated from Citrus.</title>
        <authorList>
            <person name="Wang Y."/>
            <person name="Zhu L."/>
        </authorList>
    </citation>
    <scope>NUCLEOTIDE SEQUENCE</scope>
    <source>
        <strain evidence="1">YXFP-22015</strain>
    </source>
</reference>
<gene>
    <name evidence="1" type="ORF">N3K66_008358</name>
</gene>
<keyword evidence="2" id="KW-1185">Reference proteome</keyword>
<comment type="caution">
    <text evidence="1">The sequence shown here is derived from an EMBL/GenBank/DDBJ whole genome shotgun (WGS) entry which is preliminary data.</text>
</comment>
<proteinExistence type="predicted"/>
<name>A0ACC0UQ12_9HYPO</name>
<accession>A0ACC0UQ12</accession>
<organism evidence="1 2">
    <name type="scientific">Trichothecium roseum</name>
    <dbReference type="NCBI Taxonomy" id="47278"/>
    <lineage>
        <taxon>Eukaryota</taxon>
        <taxon>Fungi</taxon>
        <taxon>Dikarya</taxon>
        <taxon>Ascomycota</taxon>
        <taxon>Pezizomycotina</taxon>
        <taxon>Sordariomycetes</taxon>
        <taxon>Hypocreomycetidae</taxon>
        <taxon>Hypocreales</taxon>
        <taxon>Hypocreales incertae sedis</taxon>
        <taxon>Trichothecium</taxon>
    </lineage>
</organism>
<dbReference type="Proteomes" id="UP001163324">
    <property type="component" value="Chromosome 9"/>
</dbReference>
<evidence type="ECO:0000313" key="2">
    <source>
        <dbReference type="Proteomes" id="UP001163324"/>
    </source>
</evidence>
<protein>
    <submittedName>
        <fullName evidence="1">Uncharacterized protein</fullName>
    </submittedName>
</protein>
<sequence>MIFATCHILLYLLSLAGVVSAGFNPDSTKNIAVYWGQNSYGQGSGQLSQQRLAYYCQNANIDIIPIAFMNGITPPITNFANAGDKCSVFTGTSVLSCPEIEEDIKTCQNKYGKTIIISLGGATYTQGGWASPAAAQTAAQLVFDMFGPVNTKAGVNRPFGSAVVDGFDFDFEATTNNVATFAAYLRDLITKSVAAGSKKLYMSAAPQCVYPDAANDAALKAAAFDFIMIQFYNNWCGTSNFRQGTTAQYAFNFDVWDQWARTVSKNPKVKLLLGIPASAGAGGGYTSGLQLDSAIQWSKRYPSFGGIMMWDVSQLYANSGFHAEVSKYLGSQVPQMSVTATAPTSTMTTTSTAVMSLSTVIVPTTAVPTTAATVTTTTAVSTRPTQVVGGVPQWGQCGGIGYNGPTQCQAPFTCTYVGDWWYSCK</sequence>
<evidence type="ECO:0000313" key="1">
    <source>
        <dbReference type="EMBL" id="KAI9896186.1"/>
    </source>
</evidence>